<dbReference type="OrthoDB" id="9808022at2"/>
<evidence type="ECO:0000259" key="17">
    <source>
        <dbReference type="PROSITE" id="PS51918"/>
    </source>
</evidence>
<feature type="binding site" evidence="15">
    <location>
        <position position="184"/>
    </location>
    <ligand>
        <name>S-adenosyl-L-methionine</name>
        <dbReference type="ChEBI" id="CHEBI:59789"/>
        <label>2</label>
    </ligand>
</feature>
<dbReference type="SMART" id="SM00729">
    <property type="entry name" value="Elp3"/>
    <property type="match status" value="1"/>
</dbReference>
<comment type="subcellular location">
    <subcellularLocation>
        <location evidence="1 14">Cytoplasm</location>
    </subcellularLocation>
</comment>
<accession>A0A5D0J9A6</accession>
<feature type="binding site" evidence="15">
    <location>
        <begin position="67"/>
        <end position="69"/>
    </location>
    <ligand>
        <name>S-adenosyl-L-methionine</name>
        <dbReference type="ChEBI" id="CHEBI:59789"/>
        <label>2</label>
    </ligand>
</feature>
<dbReference type="PROSITE" id="PS51918">
    <property type="entry name" value="RADICAL_SAM"/>
    <property type="match status" value="1"/>
</dbReference>
<organism evidence="18 19">
    <name type="scientific">Seonamhaeicola marinus</name>
    <dbReference type="NCBI Taxonomy" id="1912246"/>
    <lineage>
        <taxon>Bacteria</taxon>
        <taxon>Pseudomonadati</taxon>
        <taxon>Bacteroidota</taxon>
        <taxon>Flavobacteriia</taxon>
        <taxon>Flavobacteriales</taxon>
        <taxon>Flavobacteriaceae</taxon>
    </lineage>
</organism>
<evidence type="ECO:0000256" key="6">
    <source>
        <dbReference type="ARBA" id="ARBA00022490"/>
    </source>
</evidence>
<feature type="binding site" evidence="15">
    <location>
        <position position="55"/>
    </location>
    <ligand>
        <name>S-adenosyl-L-methionine</name>
        <dbReference type="ChEBI" id="CHEBI:59789"/>
        <label>1</label>
    </ligand>
</feature>
<dbReference type="GO" id="GO:0046872">
    <property type="term" value="F:metal ion binding"/>
    <property type="evidence" value="ECO:0007669"/>
    <property type="project" value="UniProtKB-KW"/>
</dbReference>
<feature type="binding site" evidence="16">
    <location>
        <position position="65"/>
    </location>
    <ligand>
        <name>[4Fe-4S] cluster</name>
        <dbReference type="ChEBI" id="CHEBI:49883"/>
        <note>4Fe-4S-S-AdoMet</note>
    </ligand>
</feature>
<dbReference type="EC" id="1.3.98.3" evidence="14"/>
<dbReference type="RefSeq" id="WP_148539930.1">
    <property type="nucleotide sequence ID" value="NZ_VSDQ01000163.1"/>
</dbReference>
<evidence type="ECO:0000256" key="13">
    <source>
        <dbReference type="ARBA" id="ARBA00048321"/>
    </source>
</evidence>
<dbReference type="Proteomes" id="UP000323930">
    <property type="component" value="Unassembled WGS sequence"/>
</dbReference>
<comment type="caution">
    <text evidence="18">The sequence shown here is derived from an EMBL/GenBank/DDBJ whole genome shotgun (WGS) entry which is preliminary data.</text>
</comment>
<dbReference type="NCBIfam" id="TIGR00538">
    <property type="entry name" value="hemN"/>
    <property type="match status" value="1"/>
</dbReference>
<feature type="binding site" evidence="15">
    <location>
        <position position="243"/>
    </location>
    <ligand>
        <name>S-adenosyl-L-methionine</name>
        <dbReference type="ChEBI" id="CHEBI:59789"/>
        <label>2</label>
    </ligand>
</feature>
<dbReference type="EMBL" id="VSDQ01000163">
    <property type="protein sequence ID" value="TYA92324.1"/>
    <property type="molecule type" value="Genomic_DNA"/>
</dbReference>
<keyword evidence="7 14" id="KW-0949">S-adenosyl-L-methionine</keyword>
<comment type="catalytic activity">
    <reaction evidence="13 14">
        <text>coproporphyrinogen III + 2 S-adenosyl-L-methionine = protoporphyrinogen IX + 2 5'-deoxyadenosine + 2 L-methionine + 2 CO2</text>
        <dbReference type="Rhea" id="RHEA:15425"/>
        <dbReference type="ChEBI" id="CHEBI:16526"/>
        <dbReference type="ChEBI" id="CHEBI:17319"/>
        <dbReference type="ChEBI" id="CHEBI:57307"/>
        <dbReference type="ChEBI" id="CHEBI:57309"/>
        <dbReference type="ChEBI" id="CHEBI:57844"/>
        <dbReference type="ChEBI" id="CHEBI:59789"/>
        <dbReference type="EC" id="1.3.98.3"/>
    </reaction>
</comment>
<sequence>MSRALINKYNIAGPRYTSYPTVPYWNQDTFSLNNWKGSLVKSFKESNKSEGISLYIHLPFCESLCTFCGCNKRITKQHSVESPYINAVLKEWQLYLQLFNEKPVIKEMHLGGGTPTFFSPENLERLIKGILEDAVLAEDYEFSFEGHPNNTTKAHLEALYNLGFRRVSFGVQDYNETVQKAIHRVQPFENVKRVTELAYEVGYTSVGHDIIFGLPFQTLEHVKETILKTKELLPDRLAFYSYAHVPWIKGNGQRGFSDTDLPSAELKRAQYELGKELLAEVGYHEIGMDHFALKSDALYKSMEHGKLHRNFMGYTASKTQAMIGLGVSSISDSWYGFAQNVKGIKEYYQLLEKNMIPVYRGHILNKEDLTIRRHILNLMCGLKTEWSANNLSFPELPEALIRLKEMETDGLLTINSNSIEVTKKGQPFVRNICMAFDLLLQRKQPNTQLFSMTV</sequence>
<feature type="binding site" evidence="15">
    <location>
        <position position="209"/>
    </location>
    <ligand>
        <name>S-adenosyl-L-methionine</name>
        <dbReference type="ChEBI" id="CHEBI:59789"/>
        <label>2</label>
    </ligand>
</feature>
<comment type="subunit">
    <text evidence="4">Monomer.</text>
</comment>
<dbReference type="PANTHER" id="PTHR13932:SF6">
    <property type="entry name" value="OXYGEN-INDEPENDENT COPROPORPHYRINOGEN III OXIDASE"/>
    <property type="match status" value="1"/>
</dbReference>
<name>A0A5D0J9A6_9FLAO</name>
<dbReference type="InterPro" id="IPR058240">
    <property type="entry name" value="rSAM_sf"/>
</dbReference>
<dbReference type="InterPro" id="IPR034505">
    <property type="entry name" value="Coproporphyrinogen-III_oxidase"/>
</dbReference>
<dbReference type="InterPro" id="IPR004558">
    <property type="entry name" value="Coprogen_oxidase_HemN"/>
</dbReference>
<dbReference type="InterPro" id="IPR007197">
    <property type="entry name" value="rSAM"/>
</dbReference>
<dbReference type="GO" id="GO:0051989">
    <property type="term" value="F:coproporphyrinogen dehydrogenase activity"/>
    <property type="evidence" value="ECO:0007669"/>
    <property type="project" value="UniProtKB-EC"/>
</dbReference>
<evidence type="ECO:0000256" key="10">
    <source>
        <dbReference type="ARBA" id="ARBA00023004"/>
    </source>
</evidence>
<dbReference type="UniPathway" id="UPA00251">
    <property type="reaction ID" value="UER00323"/>
</dbReference>
<dbReference type="SFLD" id="SFLDS00029">
    <property type="entry name" value="Radical_SAM"/>
    <property type="match status" value="1"/>
</dbReference>
<feature type="binding site" evidence="16">
    <location>
        <position position="68"/>
    </location>
    <ligand>
        <name>[4Fe-4S] cluster</name>
        <dbReference type="ChEBI" id="CHEBI:49883"/>
        <note>4Fe-4S-S-AdoMet</note>
    </ligand>
</feature>
<comment type="similarity">
    <text evidence="3 14">Belongs to the anaerobic coproporphyrinogen-III oxidase family.</text>
</comment>
<evidence type="ECO:0000256" key="14">
    <source>
        <dbReference type="PIRNR" id="PIRNR000167"/>
    </source>
</evidence>
<dbReference type="PANTHER" id="PTHR13932">
    <property type="entry name" value="COPROPORPHYRINIGEN III OXIDASE"/>
    <property type="match status" value="1"/>
</dbReference>
<evidence type="ECO:0000313" key="19">
    <source>
        <dbReference type="Proteomes" id="UP000323930"/>
    </source>
</evidence>
<evidence type="ECO:0000256" key="12">
    <source>
        <dbReference type="ARBA" id="ARBA00023244"/>
    </source>
</evidence>
<feature type="binding site" evidence="15">
    <location>
        <position position="172"/>
    </location>
    <ligand>
        <name>S-adenosyl-L-methionine</name>
        <dbReference type="ChEBI" id="CHEBI:59789"/>
        <label>2</label>
    </ligand>
</feature>
<dbReference type="SFLD" id="SFLDG01082">
    <property type="entry name" value="B12-binding_domain_containing"/>
    <property type="match status" value="1"/>
</dbReference>
<evidence type="ECO:0000256" key="4">
    <source>
        <dbReference type="ARBA" id="ARBA00011245"/>
    </source>
</evidence>
<feature type="domain" description="Radical SAM core" evidence="17">
    <location>
        <begin position="46"/>
        <end position="284"/>
    </location>
</feature>
<feature type="binding site" evidence="15">
    <location>
        <position position="330"/>
    </location>
    <ligand>
        <name>S-adenosyl-L-methionine</name>
        <dbReference type="ChEBI" id="CHEBI:59789"/>
        <label>1</label>
    </ligand>
</feature>
<keyword evidence="12 14" id="KW-0627">Porphyrin biosynthesis</keyword>
<keyword evidence="19" id="KW-1185">Reference proteome</keyword>
<keyword evidence="5 14" id="KW-0004">4Fe-4S</keyword>
<comment type="pathway">
    <text evidence="2 14">Porphyrin-containing compound metabolism; protoporphyrin-IX biosynthesis; protoporphyrinogen-IX from coproporphyrinogen-III (AdoMet route): step 1/1.</text>
</comment>
<evidence type="ECO:0000256" key="7">
    <source>
        <dbReference type="ARBA" id="ARBA00022691"/>
    </source>
</evidence>
<dbReference type="Gene3D" id="1.10.10.920">
    <property type="match status" value="1"/>
</dbReference>
<gene>
    <name evidence="18" type="primary">hemN</name>
    <name evidence="18" type="ORF">FUA24_02500</name>
</gene>
<evidence type="ECO:0000313" key="18">
    <source>
        <dbReference type="EMBL" id="TYA92324.1"/>
    </source>
</evidence>
<evidence type="ECO:0000256" key="8">
    <source>
        <dbReference type="ARBA" id="ARBA00022723"/>
    </source>
</evidence>
<feature type="binding site" evidence="16">
    <location>
        <position position="61"/>
    </location>
    <ligand>
        <name>[4Fe-4S] cluster</name>
        <dbReference type="ChEBI" id="CHEBI:49883"/>
        <note>4Fe-4S-S-AdoMet</note>
    </ligand>
</feature>
<feature type="binding site" evidence="15">
    <location>
        <position position="145"/>
    </location>
    <ligand>
        <name>S-adenosyl-L-methionine</name>
        <dbReference type="ChEBI" id="CHEBI:59789"/>
        <label>1</label>
    </ligand>
</feature>
<evidence type="ECO:0000256" key="11">
    <source>
        <dbReference type="ARBA" id="ARBA00023014"/>
    </source>
</evidence>
<dbReference type="CDD" id="cd01335">
    <property type="entry name" value="Radical_SAM"/>
    <property type="match status" value="1"/>
</dbReference>
<keyword evidence="11 14" id="KW-0411">Iron-sulfur</keyword>
<evidence type="ECO:0000256" key="9">
    <source>
        <dbReference type="ARBA" id="ARBA00023002"/>
    </source>
</evidence>
<dbReference type="Pfam" id="PF04055">
    <property type="entry name" value="Radical_SAM"/>
    <property type="match status" value="1"/>
</dbReference>
<dbReference type="SFLD" id="SFLDG01065">
    <property type="entry name" value="anaerobic_coproporphyrinogen-I"/>
    <property type="match status" value="1"/>
</dbReference>
<keyword evidence="8 14" id="KW-0479">Metal-binding</keyword>
<dbReference type="GO" id="GO:0006782">
    <property type="term" value="P:protoporphyrinogen IX biosynthetic process"/>
    <property type="evidence" value="ECO:0007669"/>
    <property type="project" value="UniProtKB-UniPathway"/>
</dbReference>
<comment type="cofactor">
    <cofactor evidence="14 16">
        <name>[4Fe-4S] cluster</name>
        <dbReference type="ChEBI" id="CHEBI:49883"/>
    </cofactor>
    <text evidence="14 16">Binds 1 [4Fe-4S] cluster. The cluster is coordinated with 3 cysteines and an exchangeable S-adenosyl-L-methionine.</text>
</comment>
<dbReference type="Gene3D" id="3.20.20.70">
    <property type="entry name" value="Aldolase class I"/>
    <property type="match status" value="1"/>
</dbReference>
<evidence type="ECO:0000256" key="16">
    <source>
        <dbReference type="PIRSR" id="PIRSR000167-2"/>
    </source>
</evidence>
<dbReference type="GO" id="GO:0051539">
    <property type="term" value="F:4 iron, 4 sulfur cluster binding"/>
    <property type="evidence" value="ECO:0007669"/>
    <property type="project" value="UniProtKB-KW"/>
</dbReference>
<dbReference type="InterPro" id="IPR013785">
    <property type="entry name" value="Aldolase_TIM"/>
</dbReference>
<evidence type="ECO:0000256" key="3">
    <source>
        <dbReference type="ARBA" id="ARBA00005493"/>
    </source>
</evidence>
<keyword evidence="10 14" id="KW-0408">Iron</keyword>
<dbReference type="GO" id="GO:0004109">
    <property type="term" value="F:coproporphyrinogen oxidase activity"/>
    <property type="evidence" value="ECO:0007669"/>
    <property type="project" value="InterPro"/>
</dbReference>
<evidence type="ECO:0000256" key="15">
    <source>
        <dbReference type="PIRSR" id="PIRSR000167-1"/>
    </source>
</evidence>
<dbReference type="SUPFAM" id="SSF102114">
    <property type="entry name" value="Radical SAM enzymes"/>
    <property type="match status" value="1"/>
</dbReference>
<dbReference type="AlphaFoldDB" id="A0A5D0J9A6"/>
<evidence type="ECO:0000256" key="1">
    <source>
        <dbReference type="ARBA" id="ARBA00004496"/>
    </source>
</evidence>
<dbReference type="PIRSF" id="PIRSF000167">
    <property type="entry name" value="HemN"/>
    <property type="match status" value="1"/>
</dbReference>
<feature type="binding site" evidence="15">
    <location>
        <position position="112"/>
    </location>
    <ligand>
        <name>S-adenosyl-L-methionine</name>
        <dbReference type="ChEBI" id="CHEBI:59789"/>
        <label>1</label>
    </ligand>
</feature>
<evidence type="ECO:0000256" key="2">
    <source>
        <dbReference type="ARBA" id="ARBA00004785"/>
    </source>
</evidence>
<keyword evidence="9 14" id="KW-0560">Oxidoreductase</keyword>
<reference evidence="18 19" key="1">
    <citation type="submission" date="2019-08" db="EMBL/GenBank/DDBJ databases">
        <title>Seonamhaeicola sediminis sp. nov., isolated from marine sediment.</title>
        <authorList>
            <person name="Cao W.R."/>
        </authorList>
    </citation>
    <scope>NUCLEOTIDE SEQUENCE [LARGE SCALE GENOMIC DNA]</scope>
    <source>
        <strain evidence="18 19">B011</strain>
    </source>
</reference>
<feature type="binding site" evidence="15">
    <location>
        <begin position="113"/>
        <end position="114"/>
    </location>
    <ligand>
        <name>S-adenosyl-L-methionine</name>
        <dbReference type="ChEBI" id="CHEBI:59789"/>
        <label>2</label>
    </ligand>
</feature>
<protein>
    <recommendedName>
        <fullName evidence="14">Coproporphyrinogen-III oxidase</fullName>
        <ecNumber evidence="14">1.3.98.3</ecNumber>
    </recommendedName>
</protein>
<dbReference type="GO" id="GO:0005737">
    <property type="term" value="C:cytoplasm"/>
    <property type="evidence" value="ECO:0007669"/>
    <property type="project" value="UniProtKB-SubCell"/>
</dbReference>
<dbReference type="InterPro" id="IPR006638">
    <property type="entry name" value="Elp3/MiaA/NifB-like_rSAM"/>
</dbReference>
<keyword evidence="6 14" id="KW-0963">Cytoplasm</keyword>
<proteinExistence type="inferred from homology"/>
<evidence type="ECO:0000256" key="5">
    <source>
        <dbReference type="ARBA" id="ARBA00022485"/>
    </source>
</evidence>